<gene>
    <name evidence="6" type="ORF">KJI95_09255</name>
</gene>
<evidence type="ECO:0000313" key="7">
    <source>
        <dbReference type="Proteomes" id="UP001195903"/>
    </source>
</evidence>
<organism evidence="6 7">
    <name type="scientific">Shewanella jiangmenensis</name>
    <dbReference type="NCBI Taxonomy" id="2837387"/>
    <lineage>
        <taxon>Bacteria</taxon>
        <taxon>Pseudomonadati</taxon>
        <taxon>Pseudomonadota</taxon>
        <taxon>Gammaproteobacteria</taxon>
        <taxon>Alteromonadales</taxon>
        <taxon>Shewanellaceae</taxon>
        <taxon>Shewanella</taxon>
    </lineage>
</organism>
<dbReference type="RefSeq" id="WP_214506911.1">
    <property type="nucleotide sequence ID" value="NZ_JAHEPS010000003.1"/>
</dbReference>
<protein>
    <recommendedName>
        <fullName evidence="4">Glutathione peroxidase</fullName>
    </recommendedName>
</protein>
<dbReference type="PROSITE" id="PS00763">
    <property type="entry name" value="GLUTATHIONE_PEROXID_2"/>
    <property type="match status" value="1"/>
</dbReference>
<name>A0ABS5V512_9GAMM</name>
<evidence type="ECO:0000256" key="1">
    <source>
        <dbReference type="ARBA" id="ARBA00006926"/>
    </source>
</evidence>
<dbReference type="PROSITE" id="PS00460">
    <property type="entry name" value="GLUTATHIONE_PEROXID_1"/>
    <property type="match status" value="1"/>
</dbReference>
<dbReference type="InterPro" id="IPR029760">
    <property type="entry name" value="GPX_CS"/>
</dbReference>
<dbReference type="PROSITE" id="PS51352">
    <property type="entry name" value="THIOREDOXIN_2"/>
    <property type="match status" value="1"/>
</dbReference>
<dbReference type="PRINTS" id="PR01011">
    <property type="entry name" value="GLUTPROXDASE"/>
</dbReference>
<dbReference type="GO" id="GO:0004601">
    <property type="term" value="F:peroxidase activity"/>
    <property type="evidence" value="ECO:0007669"/>
    <property type="project" value="UniProtKB-KW"/>
</dbReference>
<dbReference type="InterPro" id="IPR036249">
    <property type="entry name" value="Thioredoxin-like_sf"/>
</dbReference>
<dbReference type="PIRSF" id="PIRSF000303">
    <property type="entry name" value="Glutathion_perox"/>
    <property type="match status" value="1"/>
</dbReference>
<keyword evidence="7" id="KW-1185">Reference proteome</keyword>
<sequence>MSAIYDIPVTYIGGKQTQMQQYQGKVLLIVNTASKCGFTPQYEALEALYRQYKDQGLEILGFPCNQFGAQEQGSESEIASFCQLNFGVSFPLFAKIDVNGDDAHPLFSHLKKAAPGILGSESIKWNFTKFLVGRDGKVRERFAPTTDPRKLEQQIQQLLAESVR</sequence>
<dbReference type="InterPro" id="IPR000889">
    <property type="entry name" value="Glutathione_peroxidase"/>
</dbReference>
<keyword evidence="3 4" id="KW-0560">Oxidoreductase</keyword>
<comment type="caution">
    <text evidence="6">The sequence shown here is derived from an EMBL/GenBank/DDBJ whole genome shotgun (WGS) entry which is preliminary data.</text>
</comment>
<feature type="domain" description="Thioredoxin" evidence="5">
    <location>
        <begin position="1"/>
        <end position="160"/>
    </location>
</feature>
<dbReference type="SUPFAM" id="SSF52833">
    <property type="entry name" value="Thioredoxin-like"/>
    <property type="match status" value="1"/>
</dbReference>
<keyword evidence="2 4" id="KW-0575">Peroxidase</keyword>
<evidence type="ECO:0000259" key="5">
    <source>
        <dbReference type="PROSITE" id="PS51352"/>
    </source>
</evidence>
<dbReference type="Pfam" id="PF00255">
    <property type="entry name" value="GSHPx"/>
    <property type="match status" value="1"/>
</dbReference>
<dbReference type="CDD" id="cd00340">
    <property type="entry name" value="GSH_Peroxidase"/>
    <property type="match status" value="1"/>
</dbReference>
<proteinExistence type="inferred from homology"/>
<dbReference type="Gene3D" id="3.40.30.10">
    <property type="entry name" value="Glutaredoxin"/>
    <property type="match status" value="1"/>
</dbReference>
<evidence type="ECO:0000256" key="3">
    <source>
        <dbReference type="ARBA" id="ARBA00023002"/>
    </source>
</evidence>
<evidence type="ECO:0000256" key="2">
    <source>
        <dbReference type="ARBA" id="ARBA00022559"/>
    </source>
</evidence>
<dbReference type="InterPro" id="IPR029759">
    <property type="entry name" value="GPX_AS"/>
</dbReference>
<dbReference type="InterPro" id="IPR013766">
    <property type="entry name" value="Thioredoxin_domain"/>
</dbReference>
<evidence type="ECO:0000313" key="6">
    <source>
        <dbReference type="EMBL" id="MBT1444706.1"/>
    </source>
</evidence>
<comment type="similarity">
    <text evidence="1 4">Belongs to the glutathione peroxidase family.</text>
</comment>
<dbReference type="PANTHER" id="PTHR11592:SF78">
    <property type="entry name" value="GLUTATHIONE PEROXIDASE"/>
    <property type="match status" value="1"/>
</dbReference>
<dbReference type="EMBL" id="JAHEPS010000003">
    <property type="protein sequence ID" value="MBT1444706.1"/>
    <property type="molecule type" value="Genomic_DNA"/>
</dbReference>
<dbReference type="Proteomes" id="UP001195903">
    <property type="component" value="Unassembled WGS sequence"/>
</dbReference>
<dbReference type="PANTHER" id="PTHR11592">
    <property type="entry name" value="GLUTATHIONE PEROXIDASE"/>
    <property type="match status" value="1"/>
</dbReference>
<dbReference type="PROSITE" id="PS51355">
    <property type="entry name" value="GLUTATHIONE_PEROXID_3"/>
    <property type="match status" value="1"/>
</dbReference>
<accession>A0ABS5V512</accession>
<reference evidence="6 7" key="1">
    <citation type="submission" date="2021-05" db="EMBL/GenBank/DDBJ databases">
        <title>Shewanella sp. JM162201.</title>
        <authorList>
            <person name="Xu S."/>
            <person name="Li A."/>
        </authorList>
    </citation>
    <scope>NUCLEOTIDE SEQUENCE [LARGE SCALE GENOMIC DNA]</scope>
    <source>
        <strain evidence="6 7">JM162201</strain>
    </source>
</reference>
<evidence type="ECO:0000256" key="4">
    <source>
        <dbReference type="RuleBase" id="RU000499"/>
    </source>
</evidence>